<keyword evidence="2" id="KW-0732">Signal</keyword>
<dbReference type="PRINTS" id="PR00837">
    <property type="entry name" value="V5TPXLIKE"/>
</dbReference>
<evidence type="ECO:0000256" key="4">
    <source>
        <dbReference type="ARBA" id="ARBA00023157"/>
    </source>
</evidence>
<dbReference type="InterPro" id="IPR001283">
    <property type="entry name" value="CRISP-related"/>
</dbReference>
<dbReference type="AlphaFoldDB" id="A0A067KVL1"/>
<dbReference type="PANTHER" id="PTHR10334">
    <property type="entry name" value="CYSTEINE-RICH SECRETORY PROTEIN-RELATED"/>
    <property type="match status" value="1"/>
</dbReference>
<dbReference type="GO" id="GO:0005576">
    <property type="term" value="C:extracellular region"/>
    <property type="evidence" value="ECO:0007669"/>
    <property type="project" value="InterPro"/>
</dbReference>
<evidence type="ECO:0000256" key="1">
    <source>
        <dbReference type="ARBA" id="ARBA00009923"/>
    </source>
</evidence>
<evidence type="ECO:0000256" key="3">
    <source>
        <dbReference type="ARBA" id="ARBA00022821"/>
    </source>
</evidence>
<keyword evidence="7" id="KW-1185">Reference proteome</keyword>
<accession>A0A067KVL1</accession>
<dbReference type="CDD" id="cd05381">
    <property type="entry name" value="CAP_PR-1"/>
    <property type="match status" value="1"/>
</dbReference>
<dbReference type="InterPro" id="IPR018244">
    <property type="entry name" value="Allrgn_V5/Tpx1_CS"/>
</dbReference>
<proteinExistence type="inferred from homology"/>
<dbReference type="InterPro" id="IPR014044">
    <property type="entry name" value="CAP_dom"/>
</dbReference>
<keyword evidence="4" id="KW-1015">Disulfide bond</keyword>
<feature type="domain" description="SCP" evidence="5">
    <location>
        <begin position="40"/>
        <end position="169"/>
    </location>
</feature>
<evidence type="ECO:0000313" key="6">
    <source>
        <dbReference type="EMBL" id="KDP35899.1"/>
    </source>
</evidence>
<dbReference type="Pfam" id="PF00188">
    <property type="entry name" value="CAP"/>
    <property type="match status" value="1"/>
</dbReference>
<organism evidence="6 7">
    <name type="scientific">Jatropha curcas</name>
    <name type="common">Barbados nut</name>
    <dbReference type="NCBI Taxonomy" id="180498"/>
    <lineage>
        <taxon>Eukaryota</taxon>
        <taxon>Viridiplantae</taxon>
        <taxon>Streptophyta</taxon>
        <taxon>Embryophyta</taxon>
        <taxon>Tracheophyta</taxon>
        <taxon>Spermatophyta</taxon>
        <taxon>Magnoliopsida</taxon>
        <taxon>eudicotyledons</taxon>
        <taxon>Gunneridae</taxon>
        <taxon>Pentapetalae</taxon>
        <taxon>rosids</taxon>
        <taxon>fabids</taxon>
        <taxon>Malpighiales</taxon>
        <taxon>Euphorbiaceae</taxon>
        <taxon>Crotonoideae</taxon>
        <taxon>Jatropheae</taxon>
        <taxon>Jatropha</taxon>
    </lineage>
</organism>
<protein>
    <recommendedName>
        <fullName evidence="5">SCP domain-containing protein</fullName>
    </recommendedName>
</protein>
<evidence type="ECO:0000256" key="2">
    <source>
        <dbReference type="ARBA" id="ARBA00022729"/>
    </source>
</evidence>
<dbReference type="EMBL" id="KK914463">
    <property type="protein sequence ID" value="KDP35899.1"/>
    <property type="molecule type" value="Genomic_DNA"/>
</dbReference>
<dbReference type="SMART" id="SM00198">
    <property type="entry name" value="SCP"/>
    <property type="match status" value="1"/>
</dbReference>
<dbReference type="Gene3D" id="3.40.50.10580">
    <property type="entry name" value="ATPase, V1 complex, subunit F"/>
    <property type="match status" value="1"/>
</dbReference>
<dbReference type="InterPro" id="IPR035940">
    <property type="entry name" value="CAP_sf"/>
</dbReference>
<gene>
    <name evidence="6" type="ORF">JCGZ_09871</name>
</gene>
<dbReference type="Gene3D" id="3.40.33.10">
    <property type="entry name" value="CAP"/>
    <property type="match status" value="1"/>
</dbReference>
<dbReference type="FunFam" id="3.40.33.10:FF:000006">
    <property type="entry name" value="Putative pathogenesis-related protein 1"/>
    <property type="match status" value="1"/>
</dbReference>
<dbReference type="SUPFAM" id="SSF55797">
    <property type="entry name" value="PR-1-like"/>
    <property type="match status" value="1"/>
</dbReference>
<dbReference type="Proteomes" id="UP000027138">
    <property type="component" value="Unassembled WGS sequence"/>
</dbReference>
<dbReference type="PROSITE" id="PS01010">
    <property type="entry name" value="CRISP_2"/>
    <property type="match status" value="1"/>
</dbReference>
<evidence type="ECO:0000313" key="7">
    <source>
        <dbReference type="Proteomes" id="UP000027138"/>
    </source>
</evidence>
<dbReference type="GO" id="GO:0098542">
    <property type="term" value="P:defense response to other organism"/>
    <property type="evidence" value="ECO:0007669"/>
    <property type="project" value="UniProtKB-ARBA"/>
</dbReference>
<dbReference type="InterPro" id="IPR036906">
    <property type="entry name" value="ATPase_V1_fsu_sf"/>
</dbReference>
<name>A0A067KVL1_JATCU</name>
<keyword evidence="3" id="KW-0611">Plant defense</keyword>
<dbReference type="GO" id="GO:0034220">
    <property type="term" value="P:monoatomic ion transmembrane transport"/>
    <property type="evidence" value="ECO:0007669"/>
    <property type="project" value="InterPro"/>
</dbReference>
<reference evidence="6 7" key="1">
    <citation type="journal article" date="2014" name="PLoS ONE">
        <title>Global Analysis of Gene Expression Profiles in Physic Nut (Jatropha curcas L.) Seedlings Exposed to Salt Stress.</title>
        <authorList>
            <person name="Zhang L."/>
            <person name="Zhang C."/>
            <person name="Wu P."/>
            <person name="Chen Y."/>
            <person name="Li M."/>
            <person name="Jiang H."/>
            <person name="Wu G."/>
        </authorList>
    </citation>
    <scope>NUCLEOTIDE SEQUENCE [LARGE SCALE GENOMIC DNA]</scope>
    <source>
        <strain evidence="7">cv. GZQX0401</strain>
        <tissue evidence="6">Young leaves</tissue>
    </source>
</reference>
<evidence type="ECO:0000259" key="5">
    <source>
        <dbReference type="SMART" id="SM00198"/>
    </source>
</evidence>
<sequence length="173" mass="19281">MIRFLVDSHNKPIAAILEIPSKDHPYDPAQDSVVLRVKHLFSAESVSTRARAAVGLGPVTWDNKVATYAKNYTNQRISDCSLVHSNGPYRENIAWGSGDLSVTEAIKLWVDEKPLYNYNSNSCAAGKMCGHYTQVVWRKSVRIGCEEVRCNNGGTFITCNYDPPGNYIGEHPY</sequence>
<dbReference type="PROSITE" id="PS01009">
    <property type="entry name" value="CRISP_1"/>
    <property type="match status" value="1"/>
</dbReference>
<dbReference type="OrthoDB" id="821964at2759"/>
<comment type="similarity">
    <text evidence="1">Belongs to the CRISP family.</text>
</comment>